<keyword evidence="3" id="KW-1185">Reference proteome</keyword>
<dbReference type="RefSeq" id="WP_258499246.1">
    <property type="nucleotide sequence ID" value="NZ_JANSKA010000004.1"/>
</dbReference>
<evidence type="ECO:0000313" key="2">
    <source>
        <dbReference type="EMBL" id="MCR9036772.1"/>
    </source>
</evidence>
<organism evidence="2 3">
    <name type="scientific">Tractidigestivibacter montrealensis</name>
    <dbReference type="NCBI Taxonomy" id="2972466"/>
    <lineage>
        <taxon>Bacteria</taxon>
        <taxon>Bacillati</taxon>
        <taxon>Actinomycetota</taxon>
        <taxon>Coriobacteriia</taxon>
        <taxon>Coriobacteriales</taxon>
        <taxon>Atopobiaceae</taxon>
        <taxon>Tractidigestivibacter</taxon>
    </lineage>
</organism>
<reference evidence="2 3" key="1">
    <citation type="submission" date="2022-08" db="EMBL/GenBank/DDBJ databases">
        <title>Tractidigestivibacter montrealensis type strain KD21.</title>
        <authorList>
            <person name="Diop K."/>
            <person name="Richard C."/>
            <person name="Routy B."/>
        </authorList>
    </citation>
    <scope>NUCLEOTIDE SEQUENCE [LARGE SCALE GENOMIC DNA]</scope>
    <source>
        <strain evidence="2 3">KD21</strain>
    </source>
</reference>
<dbReference type="Proteomes" id="UP001204320">
    <property type="component" value="Unassembled WGS sequence"/>
</dbReference>
<evidence type="ECO:0000313" key="3">
    <source>
        <dbReference type="Proteomes" id="UP001204320"/>
    </source>
</evidence>
<comment type="caution">
    <text evidence="2">The sequence shown here is derived from an EMBL/GenBank/DDBJ whole genome shotgun (WGS) entry which is preliminary data.</text>
</comment>
<sequence length="332" mass="36045">MRFRGRGNLCLLVVDDGRFSNSMRYPGDPAGPASEVWNCRCTLVASMPGADAFEDRNASKLETSYEDWKAGRDPKKAKPSGRSLREFMGTPAVGKAASRAGVSKARVRKAITDELERQGKTGRDFPAMSRAEQQTVLHSAVERGITNKRYAYPSAKVDVGYVNSSAYASKFKGLTGNAKLDRTIAEACRSALVNRSGTSGEDLILVSRETGEVVARSNRETAANEMVYTEEVLDAIKSHKPGSLISIHNHPTNIPPTGSDFDAQIARSYGGGAVTLHNGDAYYFEQGDVPVSGVYYDMKVSELVSGGTSETDAILTVMERLMGEGRIRWTKI</sequence>
<protein>
    <submittedName>
        <fullName evidence="2">Uncharacterized protein</fullName>
    </submittedName>
</protein>
<name>A0ABT1Z996_9ACTN</name>
<feature type="compositionally biased region" description="Basic and acidic residues" evidence="1">
    <location>
        <begin position="67"/>
        <end position="76"/>
    </location>
</feature>
<feature type="region of interest" description="Disordered" evidence="1">
    <location>
        <begin position="67"/>
        <end position="86"/>
    </location>
</feature>
<gene>
    <name evidence="2" type="ORF">NVS32_07410</name>
</gene>
<dbReference type="EMBL" id="JANSKA010000004">
    <property type="protein sequence ID" value="MCR9036772.1"/>
    <property type="molecule type" value="Genomic_DNA"/>
</dbReference>
<accession>A0ABT1Z996</accession>
<evidence type="ECO:0000256" key="1">
    <source>
        <dbReference type="SAM" id="MobiDB-lite"/>
    </source>
</evidence>
<proteinExistence type="predicted"/>